<comment type="similarity">
    <text evidence="2">Belongs to the class-V pyridoxal-phosphate-dependent aminotransferase family. Csd subfamily.</text>
</comment>
<dbReference type="EMBL" id="BMKR01000023">
    <property type="protein sequence ID" value="GGF95311.1"/>
    <property type="molecule type" value="Genomic_DNA"/>
</dbReference>
<comment type="cofactor">
    <cofactor evidence="1">
        <name>pyridoxal 5'-phosphate</name>
        <dbReference type="ChEBI" id="CHEBI:597326"/>
    </cofactor>
</comment>
<evidence type="ECO:0000256" key="2">
    <source>
        <dbReference type="ARBA" id="ARBA00010447"/>
    </source>
</evidence>
<gene>
    <name evidence="8" type="ORF">GCM10010912_45320</name>
</gene>
<comment type="catalytic activity">
    <reaction evidence="5">
        <text>(sulfur carrier)-H + L-cysteine = (sulfur carrier)-SH + L-alanine</text>
        <dbReference type="Rhea" id="RHEA:43892"/>
        <dbReference type="Rhea" id="RHEA-COMP:14737"/>
        <dbReference type="Rhea" id="RHEA-COMP:14739"/>
        <dbReference type="ChEBI" id="CHEBI:29917"/>
        <dbReference type="ChEBI" id="CHEBI:35235"/>
        <dbReference type="ChEBI" id="CHEBI:57972"/>
        <dbReference type="ChEBI" id="CHEBI:64428"/>
        <dbReference type="EC" id="2.8.1.7"/>
    </reaction>
</comment>
<feature type="domain" description="Aminotransferase class V" evidence="7">
    <location>
        <begin position="9"/>
        <end position="377"/>
    </location>
</feature>
<dbReference type="EC" id="2.8.1.7" evidence="3"/>
<name>A0A917FQU3_9BACL</name>
<keyword evidence="4" id="KW-0663">Pyridoxal phosphate</keyword>
<dbReference type="PANTHER" id="PTHR43586">
    <property type="entry name" value="CYSTEINE DESULFURASE"/>
    <property type="match status" value="1"/>
</dbReference>
<keyword evidence="9" id="KW-1185">Reference proteome</keyword>
<feature type="region of interest" description="Disordered" evidence="6">
    <location>
        <begin position="231"/>
        <end position="253"/>
    </location>
</feature>
<evidence type="ECO:0000313" key="9">
    <source>
        <dbReference type="Proteomes" id="UP000637643"/>
    </source>
</evidence>
<dbReference type="InterPro" id="IPR015422">
    <property type="entry name" value="PyrdxlP-dep_Trfase_small"/>
</dbReference>
<proteinExistence type="inferred from homology"/>
<evidence type="ECO:0000259" key="7">
    <source>
        <dbReference type="Pfam" id="PF00266"/>
    </source>
</evidence>
<protein>
    <recommendedName>
        <fullName evidence="3">cysteine desulfurase</fullName>
        <ecNumber evidence="3">2.8.1.7</ecNumber>
    </recommendedName>
</protein>
<organism evidence="8 9">
    <name type="scientific">Paenibacillus albidus</name>
    <dbReference type="NCBI Taxonomy" id="2041023"/>
    <lineage>
        <taxon>Bacteria</taxon>
        <taxon>Bacillati</taxon>
        <taxon>Bacillota</taxon>
        <taxon>Bacilli</taxon>
        <taxon>Bacillales</taxon>
        <taxon>Paenibacillaceae</taxon>
        <taxon>Paenibacillus</taxon>
    </lineage>
</organism>
<dbReference type="AlphaFoldDB" id="A0A917FQU3"/>
<reference evidence="8" key="2">
    <citation type="submission" date="2020-09" db="EMBL/GenBank/DDBJ databases">
        <authorList>
            <person name="Sun Q."/>
            <person name="Zhou Y."/>
        </authorList>
    </citation>
    <scope>NUCLEOTIDE SEQUENCE</scope>
    <source>
        <strain evidence="8">CGMCC 1.16134</strain>
    </source>
</reference>
<accession>A0A917FQU3</accession>
<dbReference type="InterPro" id="IPR015421">
    <property type="entry name" value="PyrdxlP-dep_Trfase_major"/>
</dbReference>
<dbReference type="InterPro" id="IPR000192">
    <property type="entry name" value="Aminotrans_V_dom"/>
</dbReference>
<sequence>MNRNKEEVVYLDHAATSWPKPPEVADAMLSVLQHSGANAGRGTHSMAMGSGRILVKTRSLLADLFGVANAQDIVFTHNTTMGLNMAIRGVLQAGDHVISTMTEHNSVRRPLEYLRRTIGIGVDYLQVDEEGQINLRELEGAFRPNTKLVICNHSSNLLGSILPVGEIGGIVKSHKAVYLVDAAQSAGSLDIDVSAMGIDLLAFPGHKGLLGPQGTGGLYISPELELEPLILGGTGSQSENSEQPSVRPDRYEAGTQNTVGIAGLMAGVQKVRSIGVKMIHEREWDLTQTMMEGLSAIPGLRLLGPAPGNPRTGIVSFVIEGQESAGVAHRLDREYNIAVRSGMHCTPLAHKAVNTLETGAVRASVGVDTTRQEVGKLLAAIKEMYGNTRSR</sequence>
<reference evidence="8" key="1">
    <citation type="journal article" date="2014" name="Int. J. Syst. Evol. Microbiol.">
        <title>Complete genome sequence of Corynebacterium casei LMG S-19264T (=DSM 44701T), isolated from a smear-ripened cheese.</title>
        <authorList>
            <consortium name="US DOE Joint Genome Institute (JGI-PGF)"/>
            <person name="Walter F."/>
            <person name="Albersmeier A."/>
            <person name="Kalinowski J."/>
            <person name="Ruckert C."/>
        </authorList>
    </citation>
    <scope>NUCLEOTIDE SEQUENCE</scope>
    <source>
        <strain evidence="8">CGMCC 1.16134</strain>
    </source>
</reference>
<dbReference type="RefSeq" id="WP_229696292.1">
    <property type="nucleotide sequence ID" value="NZ_BMKR01000023.1"/>
</dbReference>
<dbReference type="PIRSF" id="PIRSF005572">
    <property type="entry name" value="NifS"/>
    <property type="match status" value="1"/>
</dbReference>
<evidence type="ECO:0000313" key="8">
    <source>
        <dbReference type="EMBL" id="GGF95311.1"/>
    </source>
</evidence>
<dbReference type="PANTHER" id="PTHR43586:SF4">
    <property type="entry name" value="ISOPENICILLIN N EPIMERASE"/>
    <property type="match status" value="1"/>
</dbReference>
<dbReference type="InterPro" id="IPR010969">
    <property type="entry name" value="Cys_dSase-rel_unknwn_funct"/>
</dbReference>
<dbReference type="InterPro" id="IPR015424">
    <property type="entry name" value="PyrdxlP-dep_Trfase"/>
</dbReference>
<dbReference type="NCBIfam" id="TIGR01977">
    <property type="entry name" value="am_tr_V_EF2568"/>
    <property type="match status" value="1"/>
</dbReference>
<dbReference type="InterPro" id="IPR016454">
    <property type="entry name" value="Cysteine_dSase"/>
</dbReference>
<dbReference type="Proteomes" id="UP000637643">
    <property type="component" value="Unassembled WGS sequence"/>
</dbReference>
<evidence type="ECO:0000256" key="4">
    <source>
        <dbReference type="ARBA" id="ARBA00022898"/>
    </source>
</evidence>
<dbReference type="Gene3D" id="3.90.1150.10">
    <property type="entry name" value="Aspartate Aminotransferase, domain 1"/>
    <property type="match status" value="1"/>
</dbReference>
<evidence type="ECO:0000256" key="5">
    <source>
        <dbReference type="ARBA" id="ARBA00050776"/>
    </source>
</evidence>
<dbReference type="SUPFAM" id="SSF53383">
    <property type="entry name" value="PLP-dependent transferases"/>
    <property type="match status" value="1"/>
</dbReference>
<comment type="caution">
    <text evidence="8">The sequence shown here is derived from an EMBL/GenBank/DDBJ whole genome shotgun (WGS) entry which is preliminary data.</text>
</comment>
<dbReference type="Gene3D" id="3.40.640.10">
    <property type="entry name" value="Type I PLP-dependent aspartate aminotransferase-like (Major domain)"/>
    <property type="match status" value="1"/>
</dbReference>
<evidence type="ECO:0000256" key="3">
    <source>
        <dbReference type="ARBA" id="ARBA00012239"/>
    </source>
</evidence>
<dbReference type="GO" id="GO:0031071">
    <property type="term" value="F:cysteine desulfurase activity"/>
    <property type="evidence" value="ECO:0007669"/>
    <property type="project" value="UniProtKB-EC"/>
</dbReference>
<evidence type="ECO:0000256" key="1">
    <source>
        <dbReference type="ARBA" id="ARBA00001933"/>
    </source>
</evidence>
<dbReference type="Pfam" id="PF00266">
    <property type="entry name" value="Aminotran_5"/>
    <property type="match status" value="1"/>
</dbReference>
<evidence type="ECO:0000256" key="6">
    <source>
        <dbReference type="SAM" id="MobiDB-lite"/>
    </source>
</evidence>